<evidence type="ECO:0000313" key="2">
    <source>
        <dbReference type="Proteomes" id="UP001449225"/>
    </source>
</evidence>
<keyword evidence="2" id="KW-1185">Reference proteome</keyword>
<reference evidence="1 2" key="1">
    <citation type="submission" date="2024-03" db="EMBL/GenBank/DDBJ databases">
        <title>Community enrichment and isolation of bacterial strains for fucoidan degradation.</title>
        <authorList>
            <person name="Sichert A."/>
        </authorList>
    </citation>
    <scope>NUCLEOTIDE SEQUENCE [LARGE SCALE GENOMIC DNA]</scope>
    <source>
        <strain evidence="1 2">AS76</strain>
    </source>
</reference>
<evidence type="ECO:0008006" key="3">
    <source>
        <dbReference type="Google" id="ProtNLM"/>
    </source>
</evidence>
<gene>
    <name evidence="1" type="ORF">WNY58_01070</name>
</gene>
<organism evidence="1 2">
    <name type="scientific">Neptuniibacter pectenicola</name>
    <dbReference type="NCBI Taxonomy" id="1806669"/>
    <lineage>
        <taxon>Bacteria</taxon>
        <taxon>Pseudomonadati</taxon>
        <taxon>Pseudomonadota</taxon>
        <taxon>Gammaproteobacteria</taxon>
        <taxon>Oceanospirillales</taxon>
        <taxon>Oceanospirillaceae</taxon>
        <taxon>Neptuniibacter</taxon>
    </lineage>
</organism>
<evidence type="ECO:0000313" key="1">
    <source>
        <dbReference type="EMBL" id="MEM5534969.1"/>
    </source>
</evidence>
<protein>
    <recommendedName>
        <fullName evidence="3">SMODS and SLOG-associating 2TM effector domain-containing protein</fullName>
    </recommendedName>
</protein>
<sequence>MLPAGITDEQYDHLFAVRRSVRYHSRRQAYFTRAHHVATVINFVAGSAAVVAALQETDPIVLAIIAATVSAVSAVDMITGNAEKAWMHGDLKKRFINLESEQLQIDTGTNASLSDLACKRLQIEADEPPVHRALDIMCHNELARAMGFEDKDMEKLGWFKRFTAHWFLW</sequence>
<comment type="caution">
    <text evidence="1">The sequence shown here is derived from an EMBL/GenBank/DDBJ whole genome shotgun (WGS) entry which is preliminary data.</text>
</comment>
<dbReference type="EMBL" id="JBBMRA010000001">
    <property type="protein sequence ID" value="MEM5534969.1"/>
    <property type="molecule type" value="Genomic_DNA"/>
</dbReference>
<name>A0ABU9TMN4_9GAMM</name>
<dbReference type="Proteomes" id="UP001449225">
    <property type="component" value="Unassembled WGS sequence"/>
</dbReference>
<proteinExistence type="predicted"/>
<dbReference type="RefSeq" id="WP_342853434.1">
    <property type="nucleotide sequence ID" value="NZ_JBBMRA010000001.1"/>
</dbReference>
<accession>A0ABU9TMN4</accession>